<evidence type="ECO:0000313" key="11">
    <source>
        <dbReference type="Proteomes" id="UP000614601"/>
    </source>
</evidence>
<dbReference type="SUPFAM" id="SSF56235">
    <property type="entry name" value="N-terminal nucleophile aminohydrolases (Ntn hydrolases)"/>
    <property type="match status" value="1"/>
</dbReference>
<keyword evidence="11" id="KW-1185">Reference proteome</keyword>
<dbReference type="Pfam" id="PF07915">
    <property type="entry name" value="PRKCSH"/>
    <property type="match status" value="2"/>
</dbReference>
<keyword evidence="2" id="KW-0732">Signal</keyword>
<proteinExistence type="predicted"/>
<dbReference type="OrthoDB" id="239053at2759"/>
<keyword evidence="3" id="KW-0256">Endoplasmic reticulum</keyword>
<evidence type="ECO:0000259" key="9">
    <source>
        <dbReference type="PROSITE" id="PS51914"/>
    </source>
</evidence>
<evidence type="ECO:0000256" key="5">
    <source>
        <dbReference type="ARBA" id="ARBA00026071"/>
    </source>
</evidence>
<evidence type="ECO:0000256" key="6">
    <source>
        <dbReference type="ARBA" id="ARBA00037585"/>
    </source>
</evidence>
<name>A0A811JT45_9BILA</name>
<dbReference type="GO" id="GO:0005839">
    <property type="term" value="C:proteasome core complex"/>
    <property type="evidence" value="ECO:0007669"/>
    <property type="project" value="InterPro"/>
</dbReference>
<evidence type="ECO:0000256" key="8">
    <source>
        <dbReference type="ARBA" id="ARBA00041661"/>
    </source>
</evidence>
<evidence type="ECO:0000256" key="4">
    <source>
        <dbReference type="ARBA" id="ARBA00023157"/>
    </source>
</evidence>
<comment type="subcellular location">
    <subcellularLocation>
        <location evidence="1">Endoplasmic reticulum</location>
    </subcellularLocation>
</comment>
<dbReference type="FunFam" id="2.70.130.10:FF:000001">
    <property type="entry name" value="Endoplasmic reticulum lectin 1"/>
    <property type="match status" value="1"/>
</dbReference>
<dbReference type="GO" id="GO:0005788">
    <property type="term" value="C:endoplasmic reticulum lumen"/>
    <property type="evidence" value="ECO:0007669"/>
    <property type="project" value="TreeGrafter"/>
</dbReference>
<dbReference type="GO" id="GO:0030970">
    <property type="term" value="P:retrograde protein transport, ER to cytosol"/>
    <property type="evidence" value="ECO:0007669"/>
    <property type="project" value="TreeGrafter"/>
</dbReference>
<comment type="function">
    <text evidence="6">Probable lectin that binds selectively to improperly folded lumenal proteins. May function in endoplasmic reticulum quality control and endoplasmic reticulum-associated degradation (ERAD) of both non-glycosylated proteins and glycoproteins.</text>
</comment>
<dbReference type="AlphaFoldDB" id="A0A811JT45"/>
<dbReference type="InterPro" id="IPR023333">
    <property type="entry name" value="Proteasome_suB-type"/>
</dbReference>
<protein>
    <recommendedName>
        <fullName evidence="7">Endoplasmic reticulum lectin 1</fullName>
    </recommendedName>
    <alternativeName>
        <fullName evidence="8">ER lectin</fullName>
    </alternativeName>
</protein>
<evidence type="ECO:0000313" key="10">
    <source>
        <dbReference type="EMBL" id="CAD5206625.1"/>
    </source>
</evidence>
<dbReference type="InterPro" id="IPR029055">
    <property type="entry name" value="Ntn_hydrolases_N"/>
</dbReference>
<gene>
    <name evidence="10" type="ORF">BOKJ2_LOCUS1309</name>
</gene>
<accession>A0A811JT45</accession>
<dbReference type="PROSITE" id="PS51914">
    <property type="entry name" value="MRH"/>
    <property type="match status" value="2"/>
</dbReference>
<dbReference type="InterPro" id="IPR009011">
    <property type="entry name" value="Man6P_isomerase_rcpt-bd_dom_sf"/>
</dbReference>
<dbReference type="Gene3D" id="2.70.130.10">
    <property type="entry name" value="Mannose-6-phosphate receptor binding domain"/>
    <property type="match status" value="2"/>
</dbReference>
<sequence length="659" mass="75179">MSNMHFLVGYRTDKYVVLASDKTAFAFGALNVSQDSNKEFQLGDKLFMTAIGEAGDVDNFGDWAKRNIYLYKLRHNYELSPKSAHHWLRKNIADNLRSEDFWRVDILVGGYDDVNNKAYLGSVDYLGTSLSNQDYLFRGFSGRLCYAIMDAVYDKDASVEKAVEIVKKCLEEAKKRFIANLPKFSVLVIDKDGARHLDDITFDDVLFSFVTERNGRIEDEGINTNDLVPIVTSDNELLRCLMPTINSKPLDRMEAYVGPTPSELITGIYTDKACLIRIESYWVYEICHGRYIRQFHEEKDTKQLSEYFLGNYAEGANEAEAVDPSNPPKQDFNGRSQAYYPVVYNHGTACDLTGQPRITTVNYICAEEGVDVFYSLTEISTCVYEAVVGINELCAHPMFKVQAPVENPIRCFAAPEVKVPEPKALRAFNAELSRKHMLPLKVGRGPMTQKTPEATVLEDIYQLFQANPEQKIKKLLDKHLNKEQFTQTSQEAEDSTAMDEFWKGKACLYGGTGWWKYEFCYGHSVAQYHEEKGKKTTKVMLGYFDREVHKEWAELSPGQARKTSEGKVYQVSMFYSRGDICKETNSLRTCEVKLTCRKDDVDKEKITIYLLEPDTCQYVLVVESPLFCDPIQKADKLGLFPNPVRLDKENTYNSGHIEL</sequence>
<evidence type="ECO:0000256" key="1">
    <source>
        <dbReference type="ARBA" id="ARBA00004240"/>
    </source>
</evidence>
<keyword evidence="4" id="KW-1015">Disulfide bond</keyword>
<dbReference type="Proteomes" id="UP000614601">
    <property type="component" value="Unassembled WGS sequence"/>
</dbReference>
<dbReference type="EMBL" id="CAJFCW020000001">
    <property type="protein sequence ID" value="CAG9082526.1"/>
    <property type="molecule type" value="Genomic_DNA"/>
</dbReference>
<comment type="caution">
    <text evidence="10">The sequence shown here is derived from an EMBL/GenBank/DDBJ whole genome shotgun (WGS) entry which is preliminary data.</text>
</comment>
<evidence type="ECO:0000256" key="7">
    <source>
        <dbReference type="ARBA" id="ARBA00041108"/>
    </source>
</evidence>
<dbReference type="InterPro" id="IPR044865">
    <property type="entry name" value="MRH_dom"/>
</dbReference>
<feature type="domain" description="MRH" evidence="9">
    <location>
        <begin position="505"/>
        <end position="630"/>
    </location>
</feature>
<dbReference type="PANTHER" id="PTHR15414:SF0">
    <property type="entry name" value="ENDOPLASMIC RETICULUM LECTIN 1"/>
    <property type="match status" value="1"/>
</dbReference>
<dbReference type="InterPro" id="IPR012913">
    <property type="entry name" value="OS9-like_dom"/>
</dbReference>
<dbReference type="Proteomes" id="UP000783686">
    <property type="component" value="Unassembled WGS sequence"/>
</dbReference>
<evidence type="ECO:0000256" key="3">
    <source>
        <dbReference type="ARBA" id="ARBA00022824"/>
    </source>
</evidence>
<dbReference type="Gene3D" id="3.60.20.10">
    <property type="entry name" value="Glutamine Phosphoribosylpyrophosphate, subunit 1, domain 1"/>
    <property type="match status" value="1"/>
</dbReference>
<dbReference type="GO" id="GO:0030968">
    <property type="term" value="P:endoplasmic reticulum unfolded protein response"/>
    <property type="evidence" value="ECO:0007669"/>
    <property type="project" value="InterPro"/>
</dbReference>
<comment type="subunit">
    <text evidence="5">The 26S proteasome consists of a 20S proteasome core and two 19S regulatory subunits. The 20S proteasome core is composed of 28 subunits that are arranged in four stacked rings, resulting in a barrel-shaped structure. The two end rings are each formed by seven alpha subunits, and the two central rings are each formed by seven beta subunits. The catalytic chamber with the active sites is on the inside of the barrel.</text>
</comment>
<dbReference type="InterPro" id="IPR001353">
    <property type="entry name" value="Proteasome_sua/b"/>
</dbReference>
<dbReference type="InterPro" id="IPR045149">
    <property type="entry name" value="OS-9-like"/>
</dbReference>
<dbReference type="Pfam" id="PF00227">
    <property type="entry name" value="Proteasome"/>
    <property type="match status" value="1"/>
</dbReference>
<reference evidence="10" key="1">
    <citation type="submission" date="2020-09" db="EMBL/GenBank/DDBJ databases">
        <authorList>
            <person name="Kikuchi T."/>
        </authorList>
    </citation>
    <scope>NUCLEOTIDE SEQUENCE</scope>
    <source>
        <strain evidence="10">SH1</strain>
    </source>
</reference>
<dbReference type="PANTHER" id="PTHR15414">
    <property type="entry name" value="OS-9-RELATED"/>
    <property type="match status" value="1"/>
</dbReference>
<organism evidence="10 11">
    <name type="scientific">Bursaphelenchus okinawaensis</name>
    <dbReference type="NCBI Taxonomy" id="465554"/>
    <lineage>
        <taxon>Eukaryota</taxon>
        <taxon>Metazoa</taxon>
        <taxon>Ecdysozoa</taxon>
        <taxon>Nematoda</taxon>
        <taxon>Chromadorea</taxon>
        <taxon>Rhabditida</taxon>
        <taxon>Tylenchina</taxon>
        <taxon>Tylenchomorpha</taxon>
        <taxon>Aphelenchoidea</taxon>
        <taxon>Aphelenchoididae</taxon>
        <taxon>Bursaphelenchus</taxon>
    </lineage>
</organism>
<dbReference type="EMBL" id="CAJFDH010000001">
    <property type="protein sequence ID" value="CAD5206625.1"/>
    <property type="molecule type" value="Genomic_DNA"/>
</dbReference>
<dbReference type="SUPFAM" id="SSF50911">
    <property type="entry name" value="Mannose 6-phosphate receptor domain"/>
    <property type="match status" value="2"/>
</dbReference>
<evidence type="ECO:0000256" key="2">
    <source>
        <dbReference type="ARBA" id="ARBA00022729"/>
    </source>
</evidence>
<dbReference type="PROSITE" id="PS51476">
    <property type="entry name" value="PROTEASOME_BETA_2"/>
    <property type="match status" value="1"/>
</dbReference>
<feature type="domain" description="MRH" evidence="9">
    <location>
        <begin position="272"/>
        <end position="396"/>
    </location>
</feature>